<comment type="caution">
    <text evidence="2">The sequence shown here is derived from an EMBL/GenBank/DDBJ whole genome shotgun (WGS) entry which is preliminary data.</text>
</comment>
<proteinExistence type="predicted"/>
<protein>
    <submittedName>
        <fullName evidence="2">Uncharacterized protein</fullName>
    </submittedName>
</protein>
<evidence type="ECO:0000313" key="4">
    <source>
        <dbReference type="Proteomes" id="UP000558475"/>
    </source>
</evidence>
<dbReference type="RefSeq" id="WP_151677329.1">
    <property type="nucleotide sequence ID" value="NZ_WBWA01000003.1"/>
</dbReference>
<dbReference type="EMBL" id="WBWA01000003">
    <property type="protein sequence ID" value="KAB2666547.1"/>
    <property type="molecule type" value="Genomic_DNA"/>
</dbReference>
<dbReference type="AlphaFoldDB" id="A0A7X6FP99"/>
<dbReference type="Proteomes" id="UP000430843">
    <property type="component" value="Unassembled WGS sequence"/>
</dbReference>
<dbReference type="Proteomes" id="UP000558475">
    <property type="component" value="Unassembled WGS sequence"/>
</dbReference>
<keyword evidence="3" id="KW-1185">Reference proteome</keyword>
<evidence type="ECO:0000313" key="2">
    <source>
        <dbReference type="EMBL" id="NKW09438.1"/>
    </source>
</evidence>
<organism evidence="2 4">
    <name type="scientific">Brucella tritici</name>
    <dbReference type="NCBI Taxonomy" id="94626"/>
    <lineage>
        <taxon>Bacteria</taxon>
        <taxon>Pseudomonadati</taxon>
        <taxon>Pseudomonadota</taxon>
        <taxon>Alphaproteobacteria</taxon>
        <taxon>Hyphomicrobiales</taxon>
        <taxon>Brucellaceae</taxon>
        <taxon>Brucella/Ochrobactrum group</taxon>
        <taxon>Brucella</taxon>
    </lineage>
</organism>
<evidence type="ECO:0000313" key="1">
    <source>
        <dbReference type="EMBL" id="KAB2666547.1"/>
    </source>
</evidence>
<dbReference type="EMBL" id="JAAXZB010000001">
    <property type="protein sequence ID" value="NKW09438.1"/>
    <property type="molecule type" value="Genomic_DNA"/>
</dbReference>
<sequence length="60" mass="7176">MSKSVEVWKYENREYNYKTGGFRMVRYWCLNVNGEVFKGFGTRRQAVEYGQRQIGMGLEK</sequence>
<name>A0A7X6FP99_9HYPH</name>
<gene>
    <name evidence="1" type="ORF">F9K91_05030</name>
    <name evidence="2" type="ORF">HGG76_05960</name>
</gene>
<reference evidence="1 3" key="1">
    <citation type="submission" date="2019-09" db="EMBL/GenBank/DDBJ databases">
        <title>Taxonomic organization of the family Brucellaceae based on a phylogenomic approach.</title>
        <authorList>
            <person name="Leclercq S."/>
            <person name="Cloeckaert A."/>
            <person name="Zygmunt M.S."/>
        </authorList>
    </citation>
    <scope>NUCLEOTIDE SEQUENCE [LARGE SCALE GENOMIC DNA]</scope>
    <source>
        <strain evidence="1 3">LMG 18957</strain>
    </source>
</reference>
<reference evidence="2 4" key="2">
    <citation type="submission" date="2020-04" db="EMBL/GenBank/DDBJ databases">
        <title>Whole genome sequencing of clinical and environmental type strains of Ochrobactrum.</title>
        <authorList>
            <person name="Dharne M."/>
        </authorList>
    </citation>
    <scope>NUCLEOTIDE SEQUENCE [LARGE SCALE GENOMIC DNA]</scope>
    <source>
        <strain evidence="2 4">DSM 13340</strain>
    </source>
</reference>
<accession>A0A7X6FP99</accession>
<evidence type="ECO:0000313" key="3">
    <source>
        <dbReference type="Proteomes" id="UP000430843"/>
    </source>
</evidence>